<name>A0A368KYH0_9BURK</name>
<proteinExistence type="predicted"/>
<dbReference type="InterPro" id="IPR046980">
    <property type="entry name" value="KefG/KefF"/>
</dbReference>
<evidence type="ECO:0000313" key="3">
    <source>
        <dbReference type="EMBL" id="RCS56485.1"/>
    </source>
</evidence>
<keyword evidence="1" id="KW-0560">Oxidoreductase</keyword>
<protein>
    <submittedName>
        <fullName evidence="3">NAD(P)H dehydrogenase</fullName>
    </submittedName>
</protein>
<organism evidence="3 4">
    <name type="scientific">Parvibium lacunae</name>
    <dbReference type="NCBI Taxonomy" id="1888893"/>
    <lineage>
        <taxon>Bacteria</taxon>
        <taxon>Pseudomonadati</taxon>
        <taxon>Pseudomonadota</taxon>
        <taxon>Betaproteobacteria</taxon>
        <taxon>Burkholderiales</taxon>
        <taxon>Alcaligenaceae</taxon>
        <taxon>Parvibium</taxon>
    </lineage>
</organism>
<dbReference type="GO" id="GO:0009055">
    <property type="term" value="F:electron transfer activity"/>
    <property type="evidence" value="ECO:0007669"/>
    <property type="project" value="TreeGrafter"/>
</dbReference>
<dbReference type="Proteomes" id="UP000252357">
    <property type="component" value="Unassembled WGS sequence"/>
</dbReference>
<dbReference type="EMBL" id="QPGB01000007">
    <property type="protein sequence ID" value="RCS56485.1"/>
    <property type="molecule type" value="Genomic_DNA"/>
</dbReference>
<reference evidence="3 4" key="1">
    <citation type="journal article" date="2018" name="Int. J. Syst. Evol. Microbiol.">
        <title>Parvibium lacunae gen. nov., sp. nov., a new member of the family Alcaligenaceae isolated from a freshwater pond.</title>
        <authorList>
            <person name="Chen W.M."/>
            <person name="Xie P.B."/>
            <person name="Hsu M.Y."/>
            <person name="Sheu S.Y."/>
        </authorList>
    </citation>
    <scope>NUCLEOTIDE SEQUENCE [LARGE SCALE GENOMIC DNA]</scope>
    <source>
        <strain evidence="3 4">KMB9</strain>
    </source>
</reference>
<dbReference type="RefSeq" id="WP_114403694.1">
    <property type="nucleotide sequence ID" value="NZ_QPGB01000007.1"/>
</dbReference>
<dbReference type="Gene3D" id="3.40.50.360">
    <property type="match status" value="1"/>
</dbReference>
<keyword evidence="4" id="KW-1185">Reference proteome</keyword>
<dbReference type="InterPro" id="IPR029039">
    <property type="entry name" value="Flavoprotein-like_sf"/>
</dbReference>
<dbReference type="GO" id="GO:0010181">
    <property type="term" value="F:FMN binding"/>
    <property type="evidence" value="ECO:0007669"/>
    <property type="project" value="TreeGrafter"/>
</dbReference>
<evidence type="ECO:0000256" key="1">
    <source>
        <dbReference type="ARBA" id="ARBA00023002"/>
    </source>
</evidence>
<feature type="domain" description="Flavodoxin-like fold" evidence="2">
    <location>
        <begin position="3"/>
        <end position="168"/>
    </location>
</feature>
<comment type="caution">
    <text evidence="3">The sequence shown here is derived from an EMBL/GenBank/DDBJ whole genome shotgun (WGS) entry which is preliminary data.</text>
</comment>
<evidence type="ECO:0000313" key="4">
    <source>
        <dbReference type="Proteomes" id="UP000252357"/>
    </source>
</evidence>
<dbReference type="SUPFAM" id="SSF52218">
    <property type="entry name" value="Flavoproteins"/>
    <property type="match status" value="1"/>
</dbReference>
<gene>
    <name evidence="3" type="ORF">DU000_12220</name>
</gene>
<dbReference type="GO" id="GO:0003955">
    <property type="term" value="F:NAD(P)H dehydrogenase (quinone) activity"/>
    <property type="evidence" value="ECO:0007669"/>
    <property type="project" value="TreeGrafter"/>
</dbReference>
<evidence type="ECO:0000259" key="2">
    <source>
        <dbReference type="Pfam" id="PF02525"/>
    </source>
</evidence>
<dbReference type="PANTHER" id="PTHR47307">
    <property type="entry name" value="GLUTATHIONE-REGULATED POTASSIUM-EFFLUX SYSTEM ANCILLARY PROTEIN KEFG"/>
    <property type="match status" value="1"/>
</dbReference>
<accession>A0A368KYH0</accession>
<dbReference type="InterPro" id="IPR003680">
    <property type="entry name" value="Flavodoxin_fold"/>
</dbReference>
<sequence length="176" mass="19796">MTSLLVIYAHPSPARSRVHELLREHIPPAVTVHDLYRRYPDFDVDVDHEQQALAAATHVVLQFPLQWYSVPPLLKAWLDDVLLLGWAYGEGGQALRGKTLTVVTSAGGPLAAYEPTGSNRYSLEVFLRPLEQTAHLCGMHWQAPHVLYAADRASQAEIMAYATHYQTWLNQRITAE</sequence>
<dbReference type="PANTHER" id="PTHR47307:SF1">
    <property type="entry name" value="GLUTATHIONE-REGULATED POTASSIUM-EFFLUX SYSTEM ANCILLARY PROTEIN KEFG"/>
    <property type="match status" value="1"/>
</dbReference>
<dbReference type="AlphaFoldDB" id="A0A368KYH0"/>
<dbReference type="Pfam" id="PF02525">
    <property type="entry name" value="Flavodoxin_2"/>
    <property type="match status" value="1"/>
</dbReference>
<dbReference type="OrthoDB" id="9798454at2"/>